<evidence type="ECO:0000256" key="1">
    <source>
        <dbReference type="RuleBase" id="RU000487"/>
    </source>
</evidence>
<protein>
    <recommendedName>
        <fullName evidence="5">Actin-like ATPase domain-containing protein</fullName>
    </recommendedName>
</protein>
<dbReference type="EMBL" id="JADNRY010000599">
    <property type="protein sequence ID" value="KAF9037024.1"/>
    <property type="molecule type" value="Genomic_DNA"/>
</dbReference>
<dbReference type="Gene3D" id="3.30.420.40">
    <property type="match status" value="4"/>
</dbReference>
<dbReference type="FunFam" id="3.30.420.40:FF:000058">
    <property type="entry name" value="Putative actin-related protein 5"/>
    <property type="match status" value="1"/>
</dbReference>
<dbReference type="SUPFAM" id="SSF53067">
    <property type="entry name" value="Actin-like ATPase domain"/>
    <property type="match status" value="2"/>
</dbReference>
<dbReference type="AlphaFoldDB" id="A0A9P5P6B0"/>
<name>A0A9P5P6B0_9AGAR</name>
<evidence type="ECO:0000313" key="3">
    <source>
        <dbReference type="EMBL" id="KAF9037024.1"/>
    </source>
</evidence>
<comment type="caution">
    <text evidence="3">The sequence shown here is derived from an EMBL/GenBank/DDBJ whole genome shotgun (WGS) entry which is preliminary data.</text>
</comment>
<evidence type="ECO:0008006" key="5">
    <source>
        <dbReference type="Google" id="ProtNLM"/>
    </source>
</evidence>
<organism evidence="3 4">
    <name type="scientific">Rhodocollybia butyracea</name>
    <dbReference type="NCBI Taxonomy" id="206335"/>
    <lineage>
        <taxon>Eukaryota</taxon>
        <taxon>Fungi</taxon>
        <taxon>Dikarya</taxon>
        <taxon>Basidiomycota</taxon>
        <taxon>Agaricomycotina</taxon>
        <taxon>Agaricomycetes</taxon>
        <taxon>Agaricomycetidae</taxon>
        <taxon>Agaricales</taxon>
        <taxon>Marasmiineae</taxon>
        <taxon>Omphalotaceae</taxon>
        <taxon>Rhodocollybia</taxon>
    </lineage>
</organism>
<comment type="similarity">
    <text evidence="1">Belongs to the actin family.</text>
</comment>
<feature type="compositionally biased region" description="Basic and acidic residues" evidence="2">
    <location>
        <begin position="427"/>
        <end position="449"/>
    </location>
</feature>
<dbReference type="Proteomes" id="UP000772434">
    <property type="component" value="Unassembled WGS sequence"/>
</dbReference>
<feature type="region of interest" description="Disordered" evidence="2">
    <location>
        <begin position="1"/>
        <end position="30"/>
    </location>
</feature>
<dbReference type="Pfam" id="PF00022">
    <property type="entry name" value="Actin"/>
    <property type="match status" value="2"/>
</dbReference>
<dbReference type="Gene3D" id="3.90.640.10">
    <property type="entry name" value="Actin, Chain A, domain 4"/>
    <property type="match status" value="2"/>
</dbReference>
<reference evidence="3" key="1">
    <citation type="submission" date="2020-11" db="EMBL/GenBank/DDBJ databases">
        <authorList>
            <consortium name="DOE Joint Genome Institute"/>
            <person name="Ahrendt S."/>
            <person name="Riley R."/>
            <person name="Andreopoulos W."/>
            <person name="Labutti K."/>
            <person name="Pangilinan J."/>
            <person name="Ruiz-Duenas F.J."/>
            <person name="Barrasa J.M."/>
            <person name="Sanchez-Garcia M."/>
            <person name="Camarero S."/>
            <person name="Miyauchi S."/>
            <person name="Serrano A."/>
            <person name="Linde D."/>
            <person name="Babiker R."/>
            <person name="Drula E."/>
            <person name="Ayuso-Fernandez I."/>
            <person name="Pacheco R."/>
            <person name="Padilla G."/>
            <person name="Ferreira P."/>
            <person name="Barriuso J."/>
            <person name="Kellner H."/>
            <person name="Castanera R."/>
            <person name="Alfaro M."/>
            <person name="Ramirez L."/>
            <person name="Pisabarro A.G."/>
            <person name="Kuo A."/>
            <person name="Tritt A."/>
            <person name="Lipzen A."/>
            <person name="He G."/>
            <person name="Yan M."/>
            <person name="Ng V."/>
            <person name="Cullen D."/>
            <person name="Martin F."/>
            <person name="Rosso M.-N."/>
            <person name="Henrissat B."/>
            <person name="Hibbett D."/>
            <person name="Martinez A.T."/>
            <person name="Grigoriev I.V."/>
        </authorList>
    </citation>
    <scope>NUCLEOTIDE SEQUENCE</scope>
    <source>
        <strain evidence="3">AH 40177</strain>
    </source>
</reference>
<dbReference type="PANTHER" id="PTHR11937">
    <property type="entry name" value="ACTIN"/>
    <property type="match status" value="1"/>
</dbReference>
<dbReference type="InterPro" id="IPR043129">
    <property type="entry name" value="ATPase_NBD"/>
</dbReference>
<evidence type="ECO:0000256" key="2">
    <source>
        <dbReference type="SAM" id="MobiDB-lite"/>
    </source>
</evidence>
<keyword evidence="4" id="KW-1185">Reference proteome</keyword>
<dbReference type="InterPro" id="IPR004000">
    <property type="entry name" value="Actin"/>
</dbReference>
<evidence type="ECO:0000313" key="4">
    <source>
        <dbReference type="Proteomes" id="UP000772434"/>
    </source>
</evidence>
<feature type="region of interest" description="Disordered" evidence="2">
    <location>
        <begin position="425"/>
        <end position="459"/>
    </location>
</feature>
<proteinExistence type="inferred from homology"/>
<dbReference type="OrthoDB" id="7340501at2759"/>
<gene>
    <name evidence="3" type="ORF">BDP27DRAFT_1245236</name>
</gene>
<sequence length="737" mass="82585">MDVDTESVTLVPLPTLPGIPPDPEDYTPHRNQQTPLILDNGSTHLRWGFATSTPRYGPNVIAKYRERKSNQPLMLFGDAVDVESGAKTQSRTPWEGDVLLNFDALENALDYAFVQLGIDAPSVDHPVLMTERLCSPVHSRALTSELMFEQYSVPSLAYCVDGVMSFYQNNHPVASAPSDTFSSDGIVVSFNTASTSVIPILNGKGILSHAKRIPWGASQSADYLLKLIQVKYPTFPTRVTATQSNWMFRTFCSVAPDYTSLLRSFEDPAVLRTSERIIQFPFVLPSTEEKTEEELARISEKRREQGKKLQEIAARNRIEKLAQKEKDLAYLLELRESKGEYGKKWINKLHSEGFDDDATLDETIKKLDSDVKKGKKKEAGGVGAGVAMDVDEPLEEPSFPLVDVPDADLDEDALKEKKKQKLLKAGFEARARARKEKEKEREEREREEKKEEEEREADLAGWSARLRSEQEALMTRIKDRARRKAALSDRKSAAAQARMKSIANLASDEKLTKKKRKGGGEDTFGADDADWAIYRKINTAAVSSDEDEDLAQLQLIEQKLLTHDPTFTSQQTHASIASQRSALLSAFKPMYEEGDVAGNTRIHLNTERWRVCEAWFSPGIAGVDSAGLGEVIQNILSRFSDDEKARLVNVNVFLSGTPTLIPGLVPRLHSTLRPLLPTETPIEIKRAEDPSLDAWKGMARFAQTDEFGRVGMTRAEYDEYGGERLKRWWGSNWNGGF</sequence>
<dbReference type="SMART" id="SM00268">
    <property type="entry name" value="ACTIN"/>
    <property type="match status" value="1"/>
</dbReference>
<accession>A0A9P5P6B0</accession>